<dbReference type="SUPFAM" id="SSF46689">
    <property type="entry name" value="Homeodomain-like"/>
    <property type="match status" value="1"/>
</dbReference>
<dbReference type="Gene3D" id="1.10.10.60">
    <property type="entry name" value="Homeodomain-like"/>
    <property type="match status" value="1"/>
</dbReference>
<name>A0A4P6XIV3_9ASCO</name>
<dbReference type="InterPro" id="IPR017970">
    <property type="entry name" value="Homeobox_CS"/>
</dbReference>
<dbReference type="GO" id="GO:0000978">
    <property type="term" value="F:RNA polymerase II cis-regulatory region sequence-specific DNA binding"/>
    <property type="evidence" value="ECO:0007669"/>
    <property type="project" value="TreeGrafter"/>
</dbReference>
<evidence type="ECO:0000256" key="4">
    <source>
        <dbReference type="PROSITE-ProRule" id="PRU00108"/>
    </source>
</evidence>
<dbReference type="EMBL" id="CP034456">
    <property type="protein sequence ID" value="QBM85778.1"/>
    <property type="molecule type" value="Genomic_DNA"/>
</dbReference>
<dbReference type="PROSITE" id="PS00027">
    <property type="entry name" value="HOMEOBOX_1"/>
    <property type="match status" value="1"/>
</dbReference>
<proteinExistence type="predicted"/>
<dbReference type="PANTHER" id="PTHR24324">
    <property type="entry name" value="HOMEOBOX PROTEIN HHEX"/>
    <property type="match status" value="1"/>
</dbReference>
<gene>
    <name evidence="7" type="primary">MPUL0A04040</name>
    <name evidence="7" type="ORF">METSCH_A04040</name>
</gene>
<feature type="domain" description="Homeobox" evidence="6">
    <location>
        <begin position="169"/>
        <end position="229"/>
    </location>
</feature>
<protein>
    <submittedName>
        <fullName evidence="7">Homeobox protein YOX1/YHP1</fullName>
    </submittedName>
</protein>
<dbReference type="SMART" id="SM00389">
    <property type="entry name" value="HOX"/>
    <property type="match status" value="1"/>
</dbReference>
<keyword evidence="1 4" id="KW-0238">DNA-binding</keyword>
<dbReference type="GO" id="GO:0005634">
    <property type="term" value="C:nucleus"/>
    <property type="evidence" value="ECO:0007669"/>
    <property type="project" value="UniProtKB-SubCell"/>
</dbReference>
<evidence type="ECO:0000256" key="5">
    <source>
        <dbReference type="RuleBase" id="RU000682"/>
    </source>
</evidence>
<dbReference type="GO" id="GO:0000981">
    <property type="term" value="F:DNA-binding transcription factor activity, RNA polymerase II-specific"/>
    <property type="evidence" value="ECO:0007669"/>
    <property type="project" value="InterPro"/>
</dbReference>
<dbReference type="AlphaFoldDB" id="A0A4P6XIV3"/>
<evidence type="ECO:0000256" key="1">
    <source>
        <dbReference type="ARBA" id="ARBA00023125"/>
    </source>
</evidence>
<dbReference type="GO" id="GO:0030154">
    <property type="term" value="P:cell differentiation"/>
    <property type="evidence" value="ECO:0007669"/>
    <property type="project" value="TreeGrafter"/>
</dbReference>
<sequence>MFVSTPERSHSIDRIQKHANSGTFLLPPLLAMLREDYSSPTRPTLPALNSFSTPKTPRFVLPSIRSTSTPALATLPEFTATPPVSATARIMNAVQVSGEHSIVKRESVSHPFNSSNVSVDSDADGSVNNSMVMKPKRKHSATLPTRDFAFISHSPATYPSQEPAIDNASLARRKRRRTSPVELAVLNEQFKLGLTPDKARRTEIAEKVNMTEKAVQIWFQNKRQSLRRMKHSEKEVTLLPPTPDTSALVAAGLDQVPLHASTPLKPALVKSESQQFPRSPAMAQLSPIRSHSASNLRTLPVQMSLQTPLRTSSQLSQASTRLFSDCFQTSLEKQTPELVMNLTNKKQPEFARQLAQASTQVMTFKLTPKGRKPLGVVNSNTLNKAKPPSSKDSQCIQSLLSLKVGHR</sequence>
<dbReference type="PANTHER" id="PTHR24324:SF9">
    <property type="entry name" value="HOMEOBOX DOMAIN-CONTAINING PROTEIN"/>
    <property type="match status" value="1"/>
</dbReference>
<dbReference type="InterPro" id="IPR009057">
    <property type="entry name" value="Homeodomain-like_sf"/>
</dbReference>
<dbReference type="CDD" id="cd00086">
    <property type="entry name" value="homeodomain"/>
    <property type="match status" value="1"/>
</dbReference>
<keyword evidence="2 4" id="KW-0371">Homeobox</keyword>
<dbReference type="Proteomes" id="UP000292447">
    <property type="component" value="Chromosome I"/>
</dbReference>
<evidence type="ECO:0000259" key="6">
    <source>
        <dbReference type="PROSITE" id="PS50071"/>
    </source>
</evidence>
<dbReference type="Pfam" id="PF00046">
    <property type="entry name" value="Homeodomain"/>
    <property type="match status" value="1"/>
</dbReference>
<accession>A0A4P6XIV3</accession>
<comment type="subcellular location">
    <subcellularLocation>
        <location evidence="4 5">Nucleus</location>
    </subcellularLocation>
</comment>
<evidence type="ECO:0000256" key="2">
    <source>
        <dbReference type="ARBA" id="ARBA00023155"/>
    </source>
</evidence>
<dbReference type="PROSITE" id="PS50071">
    <property type="entry name" value="HOMEOBOX_2"/>
    <property type="match status" value="1"/>
</dbReference>
<keyword evidence="8" id="KW-1185">Reference proteome</keyword>
<evidence type="ECO:0000313" key="8">
    <source>
        <dbReference type="Proteomes" id="UP000292447"/>
    </source>
</evidence>
<evidence type="ECO:0000313" key="7">
    <source>
        <dbReference type="EMBL" id="QBM85778.1"/>
    </source>
</evidence>
<dbReference type="STRING" id="2163413.A0A4P6XIV3"/>
<evidence type="ECO:0000256" key="3">
    <source>
        <dbReference type="ARBA" id="ARBA00023242"/>
    </source>
</evidence>
<dbReference type="InterPro" id="IPR051000">
    <property type="entry name" value="Homeobox_DNA-bind_prot"/>
</dbReference>
<organism evidence="7 8">
    <name type="scientific">Metschnikowia aff. pulcherrima</name>
    <dbReference type="NCBI Taxonomy" id="2163413"/>
    <lineage>
        <taxon>Eukaryota</taxon>
        <taxon>Fungi</taxon>
        <taxon>Dikarya</taxon>
        <taxon>Ascomycota</taxon>
        <taxon>Saccharomycotina</taxon>
        <taxon>Pichiomycetes</taxon>
        <taxon>Metschnikowiaceae</taxon>
        <taxon>Metschnikowia</taxon>
    </lineage>
</organism>
<dbReference type="InterPro" id="IPR001356">
    <property type="entry name" value="HD"/>
</dbReference>
<reference evidence="8" key="1">
    <citation type="submission" date="2019-03" db="EMBL/GenBank/DDBJ databases">
        <title>Snf2 controls pulcherriminic acid biosynthesis and connects pigmentation and antifungal activity of the yeast Metschnikowia pulcherrima.</title>
        <authorList>
            <person name="Gore-Lloyd D."/>
            <person name="Sumann I."/>
            <person name="Brachmann A.O."/>
            <person name="Schneeberger K."/>
            <person name="Ortiz-Merino R.A."/>
            <person name="Moreno-Beltran M."/>
            <person name="Schlaefli M."/>
            <person name="Kirner P."/>
            <person name="Santos Kron A."/>
            <person name="Wolfe K.H."/>
            <person name="Piel J."/>
            <person name="Ahrens C.H."/>
            <person name="Henk D."/>
            <person name="Freimoser F.M."/>
        </authorList>
    </citation>
    <scope>NUCLEOTIDE SEQUENCE [LARGE SCALE GENOMIC DNA]</scope>
    <source>
        <strain evidence="8">APC 1.2</strain>
    </source>
</reference>
<feature type="DNA-binding region" description="Homeobox" evidence="4">
    <location>
        <begin position="171"/>
        <end position="230"/>
    </location>
</feature>
<keyword evidence="3 4" id="KW-0539">Nucleus</keyword>